<protein>
    <submittedName>
        <fullName evidence="2">Uncharacterized protein</fullName>
    </submittedName>
</protein>
<keyword evidence="1" id="KW-1133">Transmembrane helix</keyword>
<reference evidence="2 3" key="1">
    <citation type="submission" date="2020-12" db="EMBL/GenBank/DDBJ databases">
        <title>FDA dAtabase for Regulatory Grade micrObial Sequences (FDA-ARGOS): Supporting development and validation of Infectious Disease Dx tests.</title>
        <authorList>
            <person name="Sproer C."/>
            <person name="Gronow S."/>
            <person name="Severitt S."/>
            <person name="Schroder I."/>
            <person name="Tallon L."/>
            <person name="Sadzewicz L."/>
            <person name="Zhao X."/>
            <person name="Boylan J."/>
            <person name="Ott S."/>
            <person name="Bowen H."/>
            <person name="Vavikolanu K."/>
            <person name="Mehta A."/>
            <person name="Aluvathingal J."/>
            <person name="Nadendla S."/>
            <person name="Lowell S."/>
            <person name="Myers T."/>
            <person name="Yan Y."/>
            <person name="Sichtig H."/>
        </authorList>
    </citation>
    <scope>NUCLEOTIDE SEQUENCE [LARGE SCALE GENOMIC DNA]</scope>
    <source>
        <strain evidence="2 3">FDAARGOS_1050</strain>
    </source>
</reference>
<feature type="transmembrane region" description="Helical" evidence="1">
    <location>
        <begin position="31"/>
        <end position="50"/>
    </location>
</feature>
<evidence type="ECO:0000313" key="3">
    <source>
        <dbReference type="Proteomes" id="UP000595231"/>
    </source>
</evidence>
<dbReference type="EMBL" id="CP065997">
    <property type="protein sequence ID" value="QQB32466.1"/>
    <property type="molecule type" value="Genomic_DNA"/>
</dbReference>
<organism evidence="2 3">
    <name type="scientific">Achromobacter deleyi</name>
    <dbReference type="NCBI Taxonomy" id="1353891"/>
    <lineage>
        <taxon>Bacteria</taxon>
        <taxon>Pseudomonadati</taxon>
        <taxon>Pseudomonadota</taxon>
        <taxon>Betaproteobacteria</taxon>
        <taxon>Burkholderiales</taxon>
        <taxon>Alcaligenaceae</taxon>
        <taxon>Achromobacter</taxon>
    </lineage>
</organism>
<evidence type="ECO:0000256" key="1">
    <source>
        <dbReference type="SAM" id="Phobius"/>
    </source>
</evidence>
<gene>
    <name evidence="2" type="ORF">I6I07_17455</name>
</gene>
<sequence length="51" mass="5102">MFGIGIALAILGVVCLHAAYGTHRSGCERRDTYALAGLGVVASSGGALLLV</sequence>
<name>A0A7T4E1W5_9BURK</name>
<accession>A0A7T4E1W5</accession>
<evidence type="ECO:0000313" key="2">
    <source>
        <dbReference type="EMBL" id="QQB32466.1"/>
    </source>
</evidence>
<keyword evidence="1" id="KW-0472">Membrane</keyword>
<dbReference type="AlphaFoldDB" id="A0A7T4E1W5"/>
<dbReference type="Proteomes" id="UP000595231">
    <property type="component" value="Chromosome"/>
</dbReference>
<proteinExistence type="predicted"/>
<keyword evidence="1" id="KW-0812">Transmembrane</keyword>
<dbReference type="RefSeq" id="WP_198483028.1">
    <property type="nucleotide sequence ID" value="NZ_CP065997.1"/>
</dbReference>